<keyword evidence="2" id="KW-1185">Reference proteome</keyword>
<dbReference type="GeneID" id="33564759"/>
<proteinExistence type="predicted"/>
<sequence length="455" mass="51186">MSSSASQSLIPLSHLSFFPNLVRFKFRNQMTSNNRLQTEDIAIVVSRILAFMTVHSTLNEIELSYLKVDADFIQKFSAVMSSLSGLQKLVLTLTGRISLADHLQILKAGLQLEKLHVSVDSSIYENQEVGLTELDMYRQQIELMKSEHGRIKDLSLNTELFEIIIADYLARCPFLEQLVVHSPPTVSSAVYQDISNVIKTHCPRLKHLDIRTVLMGEVPQAKLILACLPSSAALYEERSGLESIATRLYGSTTDITLNAMLAHQTTLTSVRISQGKGITATGLQRITTSCTHLKSLAVRLIFGDAIPILMDGIANTQWECTKLRSLSILFVDNCTITGREPATQYLQYLYGQIGTMTELETLSFRMGHAGWVPMRHTFIDCLGKLYQLRQLRVFGFRKEEASMLKKHHIEAMLQSWPKLEQLAGLLEDFRTNSLAQWLIESRPDLDLSALNDRLG</sequence>
<dbReference type="OrthoDB" id="2428724at2759"/>
<dbReference type="EMBL" id="MCFF01000004">
    <property type="protein sequence ID" value="ORZ27229.1"/>
    <property type="molecule type" value="Genomic_DNA"/>
</dbReference>
<accession>A0A1Y2GY61</accession>
<gene>
    <name evidence="1" type="ORF">BCR41DRAFT_346522</name>
</gene>
<dbReference type="Proteomes" id="UP000193648">
    <property type="component" value="Unassembled WGS sequence"/>
</dbReference>
<protein>
    <recommendedName>
        <fullName evidence="3">F-box domain-containing protein</fullName>
    </recommendedName>
</protein>
<organism evidence="1 2">
    <name type="scientific">Lobosporangium transversale</name>
    <dbReference type="NCBI Taxonomy" id="64571"/>
    <lineage>
        <taxon>Eukaryota</taxon>
        <taxon>Fungi</taxon>
        <taxon>Fungi incertae sedis</taxon>
        <taxon>Mucoromycota</taxon>
        <taxon>Mortierellomycotina</taxon>
        <taxon>Mortierellomycetes</taxon>
        <taxon>Mortierellales</taxon>
        <taxon>Mortierellaceae</taxon>
        <taxon>Lobosporangium</taxon>
    </lineage>
</organism>
<dbReference type="Gene3D" id="3.80.10.10">
    <property type="entry name" value="Ribonuclease Inhibitor"/>
    <property type="match status" value="1"/>
</dbReference>
<reference evidence="1 2" key="1">
    <citation type="submission" date="2016-07" db="EMBL/GenBank/DDBJ databases">
        <title>Pervasive Adenine N6-methylation of Active Genes in Fungi.</title>
        <authorList>
            <consortium name="DOE Joint Genome Institute"/>
            <person name="Mondo S.J."/>
            <person name="Dannebaum R.O."/>
            <person name="Kuo R.C."/>
            <person name="Labutti K."/>
            <person name="Haridas S."/>
            <person name="Kuo A."/>
            <person name="Salamov A."/>
            <person name="Ahrendt S.R."/>
            <person name="Lipzen A."/>
            <person name="Sullivan W."/>
            <person name="Andreopoulos W.B."/>
            <person name="Clum A."/>
            <person name="Lindquist E."/>
            <person name="Daum C."/>
            <person name="Ramamoorthy G.K."/>
            <person name="Gryganskyi A."/>
            <person name="Culley D."/>
            <person name="Magnuson J.K."/>
            <person name="James T.Y."/>
            <person name="O'Malley M.A."/>
            <person name="Stajich J.E."/>
            <person name="Spatafora J.W."/>
            <person name="Visel A."/>
            <person name="Grigoriev I.V."/>
        </authorList>
    </citation>
    <scope>NUCLEOTIDE SEQUENCE [LARGE SCALE GENOMIC DNA]</scope>
    <source>
        <strain evidence="1 2">NRRL 3116</strain>
    </source>
</reference>
<dbReference type="RefSeq" id="XP_021884956.1">
    <property type="nucleotide sequence ID" value="XM_022022915.1"/>
</dbReference>
<evidence type="ECO:0000313" key="1">
    <source>
        <dbReference type="EMBL" id="ORZ27229.1"/>
    </source>
</evidence>
<evidence type="ECO:0000313" key="2">
    <source>
        <dbReference type="Proteomes" id="UP000193648"/>
    </source>
</evidence>
<evidence type="ECO:0008006" key="3">
    <source>
        <dbReference type="Google" id="ProtNLM"/>
    </source>
</evidence>
<dbReference type="InterPro" id="IPR032675">
    <property type="entry name" value="LRR_dom_sf"/>
</dbReference>
<name>A0A1Y2GY61_9FUNG</name>
<comment type="caution">
    <text evidence="1">The sequence shown here is derived from an EMBL/GenBank/DDBJ whole genome shotgun (WGS) entry which is preliminary data.</text>
</comment>
<dbReference type="InParanoid" id="A0A1Y2GY61"/>
<dbReference type="AlphaFoldDB" id="A0A1Y2GY61"/>
<dbReference type="SUPFAM" id="SSF52047">
    <property type="entry name" value="RNI-like"/>
    <property type="match status" value="1"/>
</dbReference>
<dbReference type="PANTHER" id="PTHR38926:SF5">
    <property type="entry name" value="F-BOX AND LEUCINE-RICH REPEAT PROTEIN 6"/>
    <property type="match status" value="1"/>
</dbReference>
<dbReference type="PANTHER" id="PTHR38926">
    <property type="entry name" value="F-BOX DOMAIN CONTAINING PROTEIN, EXPRESSED"/>
    <property type="match status" value="1"/>
</dbReference>